<dbReference type="Proteomes" id="UP000095605">
    <property type="component" value="Unassembled WGS sequence"/>
</dbReference>
<reference evidence="10" key="1">
    <citation type="journal article" date="2016" name="Genome Announc.">
        <title>Genome sequences of three species of Hanseniaspora isolated from spontaneous wine fermentations.</title>
        <authorList>
            <person name="Sternes P.R."/>
            <person name="Lee D."/>
            <person name="Kutyna D.R."/>
            <person name="Borneman A.R."/>
        </authorList>
    </citation>
    <scope>NUCLEOTIDE SEQUENCE [LARGE SCALE GENOMIC DNA]</scope>
    <source>
        <strain evidence="10">AWRI3578</strain>
    </source>
</reference>
<evidence type="ECO:0000256" key="7">
    <source>
        <dbReference type="ARBA" id="ARBA00045873"/>
    </source>
</evidence>
<feature type="transmembrane region" description="Helical" evidence="8">
    <location>
        <begin position="86"/>
        <end position="103"/>
    </location>
</feature>
<evidence type="ECO:0000256" key="1">
    <source>
        <dbReference type="ARBA" id="ARBA00004141"/>
    </source>
</evidence>
<keyword evidence="10" id="KW-1185">Reference proteome</keyword>
<keyword evidence="6 8" id="KW-0472">Membrane</keyword>
<evidence type="ECO:0000256" key="4">
    <source>
        <dbReference type="ARBA" id="ARBA00022692"/>
    </source>
</evidence>
<accession>A0A1E5RSD2</accession>
<dbReference type="InterPro" id="IPR004345">
    <property type="entry name" value="TB2_DP1_HVA22"/>
</dbReference>
<name>A0A1E5RSD2_9ASCO</name>
<dbReference type="Pfam" id="PF03134">
    <property type="entry name" value="TB2_DP1_HVA22"/>
    <property type="match status" value="1"/>
</dbReference>
<gene>
    <name evidence="9" type="ORF">AWRI3578_g1323</name>
</gene>
<feature type="transmembrane region" description="Helical" evidence="8">
    <location>
        <begin position="109"/>
        <end position="126"/>
    </location>
</feature>
<dbReference type="GO" id="GO:0016020">
    <property type="term" value="C:membrane"/>
    <property type="evidence" value="ECO:0007669"/>
    <property type="project" value="UniProtKB-SubCell"/>
</dbReference>
<evidence type="ECO:0000256" key="5">
    <source>
        <dbReference type="ARBA" id="ARBA00022989"/>
    </source>
</evidence>
<evidence type="ECO:0000256" key="2">
    <source>
        <dbReference type="ARBA" id="ARBA00008573"/>
    </source>
</evidence>
<evidence type="ECO:0000256" key="3">
    <source>
        <dbReference type="ARBA" id="ARBA00019184"/>
    </source>
</evidence>
<evidence type="ECO:0000313" key="9">
    <source>
        <dbReference type="EMBL" id="OEJ89802.1"/>
    </source>
</evidence>
<feature type="transmembrane region" description="Helical" evidence="8">
    <location>
        <begin position="40"/>
        <end position="66"/>
    </location>
</feature>
<dbReference type="PANTHER" id="PTHR12300">
    <property type="entry name" value="HVA22-LIKE PROTEINS"/>
    <property type="match status" value="1"/>
</dbReference>
<evidence type="ECO:0000256" key="8">
    <source>
        <dbReference type="RuleBase" id="RU362006"/>
    </source>
</evidence>
<comment type="subcellular location">
    <subcellularLocation>
        <location evidence="1 8">Membrane</location>
        <topology evidence="1 8">Multi-pass membrane protein</topology>
    </subcellularLocation>
</comment>
<comment type="function">
    <text evidence="7">Required to generate and maintain the structure of the tubular endoplasmic reticulum network and the vacuole. Induces high curvature in membranes and causes membrane tubule formation. Involved in membrane/vesicle trafficking.</text>
</comment>
<keyword evidence="4 8" id="KW-0812">Transmembrane</keyword>
<evidence type="ECO:0000313" key="10">
    <source>
        <dbReference type="Proteomes" id="UP000095605"/>
    </source>
</evidence>
<organism evidence="9 10">
    <name type="scientific">Hanseniaspora opuntiae</name>
    <dbReference type="NCBI Taxonomy" id="211096"/>
    <lineage>
        <taxon>Eukaryota</taxon>
        <taxon>Fungi</taxon>
        <taxon>Dikarya</taxon>
        <taxon>Ascomycota</taxon>
        <taxon>Saccharomycotina</taxon>
        <taxon>Saccharomycetes</taxon>
        <taxon>Saccharomycodales</taxon>
        <taxon>Saccharomycodaceae</taxon>
        <taxon>Hanseniaspora</taxon>
    </lineage>
</organism>
<proteinExistence type="inferred from homology"/>
<comment type="similarity">
    <text evidence="2 8">Belongs to the DP1 family.</text>
</comment>
<dbReference type="AlphaFoldDB" id="A0A1E5RSD2"/>
<dbReference type="OrthoDB" id="10009287at2759"/>
<sequence length="183" mass="20619">MEAINSQIKGLENKLVGIKLFEQFHSKTKLPRSYLVYGSVAFYFLLVLLDAGGLGQILCNTIGFIFPSYLSLKALKTVGKSDDTDLLIYWVVYGFFNVIEFWSKSILGWIPFYFFFKTIFLAFIAIPQTGGAKVIYNKLISPFSDKYILNHKSPISSTKITNELEDQLREKAAKAAKASGFAQ</sequence>
<comment type="caution">
    <text evidence="9">The sequence shown here is derived from an EMBL/GenBank/DDBJ whole genome shotgun (WGS) entry which is preliminary data.</text>
</comment>
<comment type="caution">
    <text evidence="8">Lacks conserved residue(s) required for the propagation of feature annotation.</text>
</comment>
<protein>
    <recommendedName>
        <fullName evidence="3 8">Protein YOP1</fullName>
    </recommendedName>
</protein>
<keyword evidence="5 8" id="KW-1133">Transmembrane helix</keyword>
<evidence type="ECO:0000256" key="6">
    <source>
        <dbReference type="ARBA" id="ARBA00023136"/>
    </source>
</evidence>
<dbReference type="PANTHER" id="PTHR12300:SF161">
    <property type="entry name" value="RECEPTOR EXPRESSION-ENHANCING PROTEIN"/>
    <property type="match status" value="1"/>
</dbReference>
<dbReference type="EMBL" id="LPNL01000003">
    <property type="protein sequence ID" value="OEJ89802.1"/>
    <property type="molecule type" value="Genomic_DNA"/>
</dbReference>